<organism evidence="1 2">
    <name type="scientific">Entomophthora muscae</name>
    <dbReference type="NCBI Taxonomy" id="34485"/>
    <lineage>
        <taxon>Eukaryota</taxon>
        <taxon>Fungi</taxon>
        <taxon>Fungi incertae sedis</taxon>
        <taxon>Zoopagomycota</taxon>
        <taxon>Entomophthoromycotina</taxon>
        <taxon>Entomophthoromycetes</taxon>
        <taxon>Entomophthorales</taxon>
        <taxon>Entomophthoraceae</taxon>
        <taxon>Entomophthora</taxon>
    </lineage>
</organism>
<comment type="caution">
    <text evidence="1">The sequence shown here is derived from an EMBL/GenBank/DDBJ whole genome shotgun (WGS) entry which is preliminary data.</text>
</comment>
<accession>A0ACC2UL78</accession>
<evidence type="ECO:0000313" key="1">
    <source>
        <dbReference type="EMBL" id="KAJ9087531.1"/>
    </source>
</evidence>
<keyword evidence="2" id="KW-1185">Reference proteome</keyword>
<dbReference type="EMBL" id="QTSX02000242">
    <property type="protein sequence ID" value="KAJ9087531.1"/>
    <property type="molecule type" value="Genomic_DNA"/>
</dbReference>
<dbReference type="Proteomes" id="UP001165960">
    <property type="component" value="Unassembled WGS sequence"/>
</dbReference>
<protein>
    <submittedName>
        <fullName evidence="1">Uncharacterized protein</fullName>
    </submittedName>
</protein>
<name>A0ACC2UL78_9FUNG</name>
<gene>
    <name evidence="1" type="ORF">DSO57_1032366</name>
</gene>
<evidence type="ECO:0000313" key="2">
    <source>
        <dbReference type="Proteomes" id="UP001165960"/>
    </source>
</evidence>
<reference evidence="1" key="1">
    <citation type="submission" date="2022-04" db="EMBL/GenBank/DDBJ databases">
        <title>Genome of the entomopathogenic fungus Entomophthora muscae.</title>
        <authorList>
            <person name="Elya C."/>
            <person name="Lovett B.R."/>
            <person name="Lee E."/>
            <person name="Macias A.M."/>
            <person name="Hajek A.E."/>
            <person name="De Bivort B.L."/>
            <person name="Kasson M.T."/>
            <person name="De Fine Licht H.H."/>
            <person name="Stajich J.E."/>
        </authorList>
    </citation>
    <scope>NUCLEOTIDE SEQUENCE</scope>
    <source>
        <strain evidence="1">Berkeley</strain>
    </source>
</reference>
<proteinExistence type="predicted"/>
<sequence length="111" mass="12359">MEEETLWVDTSLQYPLSPPSNSTDEVSDSQVPPIFLLFQNILDSSSMKDSDTEDSNAYGYFVLAVPKTIPVPYKLCSGKTITMTKPFANAKQIVSRLYYQNSRLDLPAGSN</sequence>